<dbReference type="InterPro" id="IPR025669">
    <property type="entry name" value="AAA_dom"/>
</dbReference>
<keyword evidence="7" id="KW-0829">Tyrosine-protein kinase</keyword>
<comment type="catalytic activity">
    <reaction evidence="8">
        <text>L-tyrosyl-[protein] + ATP = O-phospho-L-tyrosyl-[protein] + ADP + H(+)</text>
        <dbReference type="Rhea" id="RHEA:10596"/>
        <dbReference type="Rhea" id="RHEA-COMP:10136"/>
        <dbReference type="Rhea" id="RHEA-COMP:20101"/>
        <dbReference type="ChEBI" id="CHEBI:15378"/>
        <dbReference type="ChEBI" id="CHEBI:30616"/>
        <dbReference type="ChEBI" id="CHEBI:46858"/>
        <dbReference type="ChEBI" id="CHEBI:61978"/>
        <dbReference type="ChEBI" id="CHEBI:456216"/>
        <dbReference type="EC" id="2.7.10.2"/>
    </reaction>
</comment>
<keyword evidence="6" id="KW-0067">ATP-binding</keyword>
<organism evidence="11 12">
    <name type="scientific">Aurantiacibacter gangjinensis</name>
    <dbReference type="NCBI Taxonomy" id="502682"/>
    <lineage>
        <taxon>Bacteria</taxon>
        <taxon>Pseudomonadati</taxon>
        <taxon>Pseudomonadota</taxon>
        <taxon>Alphaproteobacteria</taxon>
        <taxon>Sphingomonadales</taxon>
        <taxon>Erythrobacteraceae</taxon>
        <taxon>Aurantiacibacter</taxon>
    </lineage>
</organism>
<dbReference type="Pfam" id="PF13807">
    <property type="entry name" value="GNVR"/>
    <property type="match status" value="1"/>
</dbReference>
<comment type="caution">
    <text evidence="11">The sequence shown here is derived from an EMBL/GenBank/DDBJ whole genome shotgun (WGS) entry which is preliminary data.</text>
</comment>
<dbReference type="PATRIC" id="fig|502682.8.peg.1539"/>
<gene>
    <name evidence="11" type="ORF">AAW01_07540</name>
</gene>
<dbReference type="KEGG" id="egn:BMF35_a0512"/>
<evidence type="ECO:0000256" key="4">
    <source>
        <dbReference type="ARBA" id="ARBA00022741"/>
    </source>
</evidence>
<dbReference type="Gene3D" id="3.40.50.300">
    <property type="entry name" value="P-loop containing nucleotide triphosphate hydrolases"/>
    <property type="match status" value="1"/>
</dbReference>
<dbReference type="GO" id="GO:0005524">
    <property type="term" value="F:ATP binding"/>
    <property type="evidence" value="ECO:0007669"/>
    <property type="project" value="UniProtKB-KW"/>
</dbReference>
<protein>
    <recommendedName>
        <fullName evidence="2">non-specific protein-tyrosine kinase</fullName>
        <ecNumber evidence="2">2.7.10.2</ecNumber>
    </recommendedName>
</protein>
<dbReference type="InterPro" id="IPR005702">
    <property type="entry name" value="Wzc-like_C"/>
</dbReference>
<evidence type="ECO:0000259" key="9">
    <source>
        <dbReference type="Pfam" id="PF13614"/>
    </source>
</evidence>
<dbReference type="Pfam" id="PF13614">
    <property type="entry name" value="AAA_31"/>
    <property type="match status" value="1"/>
</dbReference>
<name>A0A0G9ML73_9SPHN</name>
<keyword evidence="5" id="KW-0418">Kinase</keyword>
<dbReference type="AlphaFoldDB" id="A0A0G9ML73"/>
<feature type="domain" description="AAA" evidence="9">
    <location>
        <begin position="545"/>
        <end position="692"/>
    </location>
</feature>
<feature type="domain" description="Tyrosine-protein kinase G-rich" evidence="10">
    <location>
        <begin position="408"/>
        <end position="480"/>
    </location>
</feature>
<keyword evidence="4" id="KW-0547">Nucleotide-binding</keyword>
<dbReference type="SUPFAM" id="SSF52540">
    <property type="entry name" value="P-loop containing nucleoside triphosphate hydrolases"/>
    <property type="match status" value="1"/>
</dbReference>
<dbReference type="STRING" id="502682.BMF35_a0512"/>
<evidence type="ECO:0000256" key="5">
    <source>
        <dbReference type="ARBA" id="ARBA00022777"/>
    </source>
</evidence>
<evidence type="ECO:0000256" key="6">
    <source>
        <dbReference type="ARBA" id="ARBA00022840"/>
    </source>
</evidence>
<evidence type="ECO:0000313" key="11">
    <source>
        <dbReference type="EMBL" id="KLE31437.1"/>
    </source>
</evidence>
<dbReference type="PANTHER" id="PTHR32309">
    <property type="entry name" value="TYROSINE-PROTEIN KINASE"/>
    <property type="match status" value="1"/>
</dbReference>
<evidence type="ECO:0000256" key="8">
    <source>
        <dbReference type="ARBA" id="ARBA00051245"/>
    </source>
</evidence>
<evidence type="ECO:0000256" key="3">
    <source>
        <dbReference type="ARBA" id="ARBA00022679"/>
    </source>
</evidence>
<dbReference type="NCBIfam" id="TIGR01007">
    <property type="entry name" value="eps_fam"/>
    <property type="match status" value="1"/>
</dbReference>
<dbReference type="Proteomes" id="UP000053070">
    <property type="component" value="Unassembled WGS sequence"/>
</dbReference>
<dbReference type="PANTHER" id="PTHR32309:SF13">
    <property type="entry name" value="FERRIC ENTEROBACTIN TRANSPORT PROTEIN FEPE"/>
    <property type="match status" value="1"/>
</dbReference>
<dbReference type="GO" id="GO:0005886">
    <property type="term" value="C:plasma membrane"/>
    <property type="evidence" value="ECO:0007669"/>
    <property type="project" value="TreeGrafter"/>
</dbReference>
<dbReference type="EMBL" id="LBHC01000002">
    <property type="protein sequence ID" value="KLE31437.1"/>
    <property type="molecule type" value="Genomic_DNA"/>
</dbReference>
<reference evidence="11 12" key="1">
    <citation type="submission" date="2015-04" db="EMBL/GenBank/DDBJ databases">
        <title>The draft genome sequence of Erythrobacr gangjinensis K7-2.</title>
        <authorList>
            <person name="Zhuang L."/>
            <person name="Liu Y."/>
            <person name="Shao Z."/>
        </authorList>
    </citation>
    <scope>NUCLEOTIDE SEQUENCE [LARGE SCALE GENOMIC DNA]</scope>
    <source>
        <strain evidence="11 12">K7-2</strain>
    </source>
</reference>
<dbReference type="EC" id="2.7.10.2" evidence="2"/>
<evidence type="ECO:0000256" key="1">
    <source>
        <dbReference type="ARBA" id="ARBA00007316"/>
    </source>
</evidence>
<dbReference type="OrthoDB" id="230260at2"/>
<accession>A0A0G9ML73</accession>
<dbReference type="GO" id="GO:0004715">
    <property type="term" value="F:non-membrane spanning protein tyrosine kinase activity"/>
    <property type="evidence" value="ECO:0007669"/>
    <property type="project" value="UniProtKB-EC"/>
</dbReference>
<dbReference type="InterPro" id="IPR027417">
    <property type="entry name" value="P-loop_NTPase"/>
</dbReference>
<evidence type="ECO:0000259" key="10">
    <source>
        <dbReference type="Pfam" id="PF13807"/>
    </source>
</evidence>
<keyword evidence="12" id="KW-1185">Reference proteome</keyword>
<sequence length="739" mass="80735">MNEQISLRGEGDPNVDPYWDDPDFVADGNPYGRGKLVNFGVIRAMLWRQRFVLAGLVGAALLAGLVITMLMTPIYAATSSVRVDSQPDQLIEGQELVNPYIGANEIDRYLLTLTHEVTSRDMALKVEEELDLANNAAFLGLERDVVDGHLPAEGEARREQTAIAMLQGNLEVEVPLMTSVISMTYESPNPEIAAAVANAYATNFLSSDIERALEANSYALEFLDEQIVELRAELQDAERAAINYARANRLVGEALQSQDDNGDDAGAPATLSAANLGNINRTYTEARAERIAAEQRWRSVRDIPPAQLPEVRTSSYVEQLRGQLAEAQADLVQLRERYQDDYPDIRQLEARIATLRSDIATAGAEIKASIRNDYTIALRQERALAGELERQSSVTLDEQDRRVQFNLLDREVQARRSQLAALLARYNQVSSAANLQSSNATLLEQAVVPDAPVAPNLFKNLVIAFVLGTGLAVALAILREVLDDRLRSTEDVERVLGVRALGHTPNIDEADIASDIDDTFSHLSEAYASIRATLDYRLAKGRHSVIQVTSSGAGEGKTTTAIALARRYAMLDRKVLLMDVDLRRPSVTRQLLGERPSKGLTEVLMGEATFDEAILKGGDDSLDVLGLAALPNEPVEMLSSGLLPAFIQSQRPNYDIILLDSSPVMGIADAPLLARAVDATVFVVEANVAHNGQAKAAISRLRQVGANIVGAVLAKFRALEAAGDYSYTYSYYNYQQKAS</sequence>
<proteinExistence type="inferred from homology"/>
<dbReference type="RefSeq" id="WP_047006789.1">
    <property type="nucleotide sequence ID" value="NZ_CP018097.1"/>
</dbReference>
<evidence type="ECO:0000256" key="7">
    <source>
        <dbReference type="ARBA" id="ARBA00023137"/>
    </source>
</evidence>
<dbReference type="InterPro" id="IPR032807">
    <property type="entry name" value="GNVR"/>
</dbReference>
<evidence type="ECO:0000313" key="12">
    <source>
        <dbReference type="Proteomes" id="UP000053070"/>
    </source>
</evidence>
<dbReference type="CDD" id="cd05387">
    <property type="entry name" value="BY-kinase"/>
    <property type="match status" value="1"/>
</dbReference>
<keyword evidence="3" id="KW-0808">Transferase</keyword>
<comment type="similarity">
    <text evidence="1">Belongs to the CpsD/CapB family.</text>
</comment>
<dbReference type="InterPro" id="IPR050445">
    <property type="entry name" value="Bact_polysacc_biosynth/exp"/>
</dbReference>
<evidence type="ECO:0000256" key="2">
    <source>
        <dbReference type="ARBA" id="ARBA00011903"/>
    </source>
</evidence>